<evidence type="ECO:0008006" key="3">
    <source>
        <dbReference type="Google" id="ProtNLM"/>
    </source>
</evidence>
<accession>A0A1Z4UYQ9</accession>
<dbReference type="Proteomes" id="UP000218702">
    <property type="component" value="Chromosome"/>
</dbReference>
<dbReference type="RefSeq" id="WP_096663827.1">
    <property type="nucleotide sequence ID" value="NZ_AP018316.1"/>
</dbReference>
<dbReference type="KEGG" id="dcm:NIES806_05970"/>
<gene>
    <name evidence="1" type="ORF">NIES806_05970</name>
</gene>
<protein>
    <recommendedName>
        <fullName evidence="3">Glutathione S-transferase</fullName>
    </recommendedName>
</protein>
<dbReference type="EMBL" id="AP018316">
    <property type="protein sequence ID" value="BAZ84411.1"/>
    <property type="molecule type" value="Genomic_DNA"/>
</dbReference>
<dbReference type="AlphaFoldDB" id="A0A1Z4UYQ9"/>
<sequence length="104" mass="11605">MKRILLVILSVTTSILIGFSDHSSKVVMALPPQADIPEEILRTEIILAARSPIDGRILTPAEYAELQAQIQISPPPRLASGIRDKIFLLQLRKTLLQFFPFLSI</sequence>
<organism evidence="1 2">
    <name type="scientific">Dolichospermum compactum NIES-806</name>
    <dbReference type="NCBI Taxonomy" id="1973481"/>
    <lineage>
        <taxon>Bacteria</taxon>
        <taxon>Bacillati</taxon>
        <taxon>Cyanobacteriota</taxon>
        <taxon>Cyanophyceae</taxon>
        <taxon>Nostocales</taxon>
        <taxon>Aphanizomenonaceae</taxon>
        <taxon>Dolichospermum</taxon>
        <taxon>Dolichospermum compactum</taxon>
    </lineage>
</organism>
<evidence type="ECO:0000313" key="2">
    <source>
        <dbReference type="Proteomes" id="UP000218702"/>
    </source>
</evidence>
<proteinExistence type="predicted"/>
<dbReference type="OrthoDB" id="515557at2"/>
<keyword evidence="2" id="KW-1185">Reference proteome</keyword>
<evidence type="ECO:0000313" key="1">
    <source>
        <dbReference type="EMBL" id="BAZ84411.1"/>
    </source>
</evidence>
<name>A0A1Z4UYQ9_9CYAN</name>
<reference evidence="1 2" key="1">
    <citation type="submission" date="2017-06" db="EMBL/GenBank/DDBJ databases">
        <title>Genome sequencing of cyanobaciteial culture collection at National Institute for Environmental Studies (NIES).</title>
        <authorList>
            <person name="Hirose Y."/>
            <person name="Shimura Y."/>
            <person name="Fujisawa T."/>
            <person name="Nakamura Y."/>
            <person name="Kawachi M."/>
        </authorList>
    </citation>
    <scope>NUCLEOTIDE SEQUENCE [LARGE SCALE GENOMIC DNA]</scope>
    <source>
        <strain evidence="1 2">NIES-806</strain>
    </source>
</reference>